<sequence>MNKMYECSSEKQTGRVIKNYNGYYYVDLSEPTLRECRRRGKVKHKILVGDEVEVMATDHGKGLIEAVLPRQNELRRPAVANIDQIVMVLAAQSPDPDYFLTDKLLLTCAYHHISPLLCMNKSELQREVAQAYCQHYTQCGYKTLAVSAHTGEGIDLLRSYLQGKITAFSGPSGVGKSSLLTLLLGKELATGAVSEKIRRGRHTTRHAEMLCMDAHTYVVDTPGFAAIELEPLKVAKLALLFPEFKPYVGQCRFPSCVHVHEPDCAIKEAKERGEISETRYMTYCKLLHEIKERKSFV</sequence>
<comment type="caution">
    <text evidence="13">The sequence shown here is derived from an EMBL/GenBank/DDBJ whole genome shotgun (WGS) entry which is preliminary data.</text>
</comment>
<dbReference type="GO" id="GO:0042274">
    <property type="term" value="P:ribosomal small subunit biogenesis"/>
    <property type="evidence" value="ECO:0007669"/>
    <property type="project" value="UniProtKB-UniRule"/>
</dbReference>
<dbReference type="InterPro" id="IPR030378">
    <property type="entry name" value="G_CP_dom"/>
</dbReference>
<dbReference type="Proteomes" id="UP000070160">
    <property type="component" value="Unassembled WGS sequence"/>
</dbReference>
<dbReference type="EC" id="3.6.1.-" evidence="10"/>
<dbReference type="EMBL" id="LSDT01000008">
    <property type="protein sequence ID" value="KXB92713.1"/>
    <property type="molecule type" value="Genomic_DNA"/>
</dbReference>
<comment type="cofactor">
    <cofactor evidence="10">
        <name>Zn(2+)</name>
        <dbReference type="ChEBI" id="CHEBI:29105"/>
    </cofactor>
    <text evidence="10">Binds 1 zinc ion per subunit.</text>
</comment>
<evidence type="ECO:0000256" key="9">
    <source>
        <dbReference type="ARBA" id="ARBA00023134"/>
    </source>
</evidence>
<keyword evidence="14" id="KW-1185">Reference proteome</keyword>
<keyword evidence="5 10" id="KW-0547">Nucleotide-binding</keyword>
<organism evidence="13 14">
    <name type="scientific">Megasphaera hutchinsoni</name>
    <dbReference type="NCBI Taxonomy" id="1588748"/>
    <lineage>
        <taxon>Bacteria</taxon>
        <taxon>Bacillati</taxon>
        <taxon>Bacillota</taxon>
        <taxon>Negativicutes</taxon>
        <taxon>Veillonellales</taxon>
        <taxon>Veillonellaceae</taxon>
        <taxon>Megasphaera</taxon>
    </lineage>
</organism>
<dbReference type="RefSeq" id="WP_235808623.1">
    <property type="nucleotide sequence ID" value="NZ_KQ960929.1"/>
</dbReference>
<dbReference type="InterPro" id="IPR010914">
    <property type="entry name" value="RsgA_GTPase_dom"/>
</dbReference>
<keyword evidence="7 10" id="KW-0862">Zinc</keyword>
<dbReference type="PANTHER" id="PTHR32120">
    <property type="entry name" value="SMALL RIBOSOMAL SUBUNIT BIOGENESIS GTPASE RSGA"/>
    <property type="match status" value="1"/>
</dbReference>
<dbReference type="GO" id="GO:0005737">
    <property type="term" value="C:cytoplasm"/>
    <property type="evidence" value="ECO:0007669"/>
    <property type="project" value="UniProtKB-SubCell"/>
</dbReference>
<dbReference type="PANTHER" id="PTHR32120:SF11">
    <property type="entry name" value="SMALL RIBOSOMAL SUBUNIT BIOGENESIS GTPASE RSGA 1, MITOCHONDRIAL-RELATED"/>
    <property type="match status" value="1"/>
</dbReference>
<dbReference type="Gene3D" id="2.40.50.140">
    <property type="entry name" value="Nucleic acid-binding proteins"/>
    <property type="match status" value="1"/>
</dbReference>
<feature type="binding site" evidence="10">
    <location>
        <position position="251"/>
    </location>
    <ligand>
        <name>Zn(2+)</name>
        <dbReference type="ChEBI" id="CHEBI:29105"/>
    </ligand>
</feature>
<dbReference type="InterPro" id="IPR012340">
    <property type="entry name" value="NA-bd_OB-fold"/>
</dbReference>
<evidence type="ECO:0000256" key="3">
    <source>
        <dbReference type="ARBA" id="ARBA00022723"/>
    </source>
</evidence>
<feature type="domain" description="EngC GTPase" evidence="11">
    <location>
        <begin position="80"/>
        <end position="225"/>
    </location>
</feature>
<dbReference type="PATRIC" id="fig|1588748.3.peg.365"/>
<comment type="function">
    <text evidence="10">One of several proteins that assist in the late maturation steps of the functional core of the 30S ribosomal subunit. Helps release RbfA from mature subunits. May play a role in the assembly of ribosomal proteins into the subunit. Circularly permuted GTPase that catalyzes slow GTP hydrolysis, GTPase activity is stimulated by the 30S ribosomal subunit.</text>
</comment>
<evidence type="ECO:0000256" key="1">
    <source>
        <dbReference type="ARBA" id="ARBA00022490"/>
    </source>
</evidence>
<feature type="binding site" evidence="10">
    <location>
        <begin position="170"/>
        <end position="178"/>
    </location>
    <ligand>
        <name>GTP</name>
        <dbReference type="ChEBI" id="CHEBI:37565"/>
    </ligand>
</feature>
<keyword evidence="4 10" id="KW-0699">rRNA-binding</keyword>
<comment type="similarity">
    <text evidence="10">Belongs to the TRAFAC class YlqF/YawG GTPase family. RsgA subfamily.</text>
</comment>
<comment type="subunit">
    <text evidence="10">Monomer. Associates with 30S ribosomal subunit, binds 16S rRNA.</text>
</comment>
<evidence type="ECO:0000259" key="11">
    <source>
        <dbReference type="PROSITE" id="PS50936"/>
    </source>
</evidence>
<dbReference type="AlphaFoldDB" id="A0A134CKH6"/>
<gene>
    <name evidence="10" type="primary">rsgA</name>
    <name evidence="13" type="ORF">HMPREF3182_00375</name>
</gene>
<evidence type="ECO:0000313" key="14">
    <source>
        <dbReference type="Proteomes" id="UP000070160"/>
    </source>
</evidence>
<dbReference type="InterPro" id="IPR031944">
    <property type="entry name" value="RsgA_N"/>
</dbReference>
<keyword evidence="2 10" id="KW-0690">Ribosome biogenesis</keyword>
<dbReference type="SUPFAM" id="SSF52540">
    <property type="entry name" value="P-loop containing nucleoside triphosphate hydrolases"/>
    <property type="match status" value="1"/>
</dbReference>
<evidence type="ECO:0000256" key="5">
    <source>
        <dbReference type="ARBA" id="ARBA00022741"/>
    </source>
</evidence>
<evidence type="ECO:0000256" key="2">
    <source>
        <dbReference type="ARBA" id="ARBA00022517"/>
    </source>
</evidence>
<accession>A0A134CKH6</accession>
<dbReference type="GO" id="GO:0003924">
    <property type="term" value="F:GTPase activity"/>
    <property type="evidence" value="ECO:0007669"/>
    <property type="project" value="UniProtKB-UniRule"/>
</dbReference>
<reference evidence="14" key="1">
    <citation type="submission" date="2016-01" db="EMBL/GenBank/DDBJ databases">
        <authorList>
            <person name="Mitreva M."/>
            <person name="Pepin K.H."/>
            <person name="Mihindukulasuriya K.A."/>
            <person name="Fulton R."/>
            <person name="Fronick C."/>
            <person name="O'Laughlin M."/>
            <person name="Miner T."/>
            <person name="Herter B."/>
            <person name="Rosa B.A."/>
            <person name="Cordes M."/>
            <person name="Tomlinson C."/>
            <person name="Wollam A."/>
            <person name="Palsikar V.B."/>
            <person name="Mardis E.R."/>
            <person name="Wilson R.K."/>
        </authorList>
    </citation>
    <scope>NUCLEOTIDE SEQUENCE [LARGE SCALE GENOMIC DNA]</scope>
    <source>
        <strain evidence="14">KA00182</strain>
    </source>
</reference>
<dbReference type="Pfam" id="PF03193">
    <property type="entry name" value="RsgA_GTPase"/>
    <property type="match status" value="1"/>
</dbReference>
<keyword evidence="8 10" id="KW-0694">RNA-binding</keyword>
<dbReference type="InterPro" id="IPR027417">
    <property type="entry name" value="P-loop_NTPase"/>
</dbReference>
<dbReference type="GO" id="GO:0005525">
    <property type="term" value="F:GTP binding"/>
    <property type="evidence" value="ECO:0007669"/>
    <property type="project" value="UniProtKB-UniRule"/>
</dbReference>
<dbReference type="Pfam" id="PF16745">
    <property type="entry name" value="RsgA_N"/>
    <property type="match status" value="1"/>
</dbReference>
<feature type="binding site" evidence="10">
    <location>
        <position position="256"/>
    </location>
    <ligand>
        <name>Zn(2+)</name>
        <dbReference type="ChEBI" id="CHEBI:29105"/>
    </ligand>
</feature>
<dbReference type="Gene3D" id="1.10.40.50">
    <property type="entry name" value="Probable gtpase engc, domain 3"/>
    <property type="match status" value="1"/>
</dbReference>
<dbReference type="CDD" id="cd01854">
    <property type="entry name" value="YjeQ_EngC"/>
    <property type="match status" value="1"/>
</dbReference>
<dbReference type="InterPro" id="IPR004881">
    <property type="entry name" value="Ribosome_biogen_GTPase_RsgA"/>
</dbReference>
<evidence type="ECO:0000256" key="10">
    <source>
        <dbReference type="HAMAP-Rule" id="MF_01820"/>
    </source>
</evidence>
<protein>
    <recommendedName>
        <fullName evidence="10">Small ribosomal subunit biogenesis GTPase RsgA</fullName>
        <ecNumber evidence="10">3.6.1.-</ecNumber>
    </recommendedName>
</protein>
<keyword evidence="9 10" id="KW-0342">GTP-binding</keyword>
<evidence type="ECO:0000256" key="8">
    <source>
        <dbReference type="ARBA" id="ARBA00022884"/>
    </source>
</evidence>
<dbReference type="Gene3D" id="3.40.50.300">
    <property type="entry name" value="P-loop containing nucleotide triphosphate hydrolases"/>
    <property type="match status" value="1"/>
</dbReference>
<dbReference type="HAMAP" id="MF_01820">
    <property type="entry name" value="GTPase_RsgA"/>
    <property type="match status" value="1"/>
</dbReference>
<name>A0A134CKH6_9FIRM</name>
<keyword evidence="6 10" id="KW-0378">Hydrolase</keyword>
<dbReference type="GO" id="GO:0046872">
    <property type="term" value="F:metal ion binding"/>
    <property type="evidence" value="ECO:0007669"/>
    <property type="project" value="UniProtKB-KW"/>
</dbReference>
<dbReference type="PROSITE" id="PS51721">
    <property type="entry name" value="G_CP"/>
    <property type="match status" value="1"/>
</dbReference>
<dbReference type="STRING" id="1588748.HMPREF3182_00375"/>
<feature type="domain" description="CP-type G" evidence="12">
    <location>
        <begin position="71"/>
        <end position="227"/>
    </location>
</feature>
<dbReference type="PROSITE" id="PS50936">
    <property type="entry name" value="ENGC_GTPASE"/>
    <property type="match status" value="1"/>
</dbReference>
<dbReference type="SUPFAM" id="SSF50249">
    <property type="entry name" value="Nucleic acid-binding proteins"/>
    <property type="match status" value="1"/>
</dbReference>
<dbReference type="NCBIfam" id="TIGR00157">
    <property type="entry name" value="ribosome small subunit-dependent GTPase A"/>
    <property type="match status" value="1"/>
</dbReference>
<evidence type="ECO:0000256" key="6">
    <source>
        <dbReference type="ARBA" id="ARBA00022801"/>
    </source>
</evidence>
<evidence type="ECO:0000256" key="4">
    <source>
        <dbReference type="ARBA" id="ARBA00022730"/>
    </source>
</evidence>
<feature type="binding site" evidence="10">
    <location>
        <position position="258"/>
    </location>
    <ligand>
        <name>Zn(2+)</name>
        <dbReference type="ChEBI" id="CHEBI:29105"/>
    </ligand>
</feature>
<evidence type="ECO:0000256" key="7">
    <source>
        <dbReference type="ARBA" id="ARBA00022833"/>
    </source>
</evidence>
<proteinExistence type="inferred from homology"/>
<keyword evidence="3 10" id="KW-0479">Metal-binding</keyword>
<dbReference type="GO" id="GO:0019843">
    <property type="term" value="F:rRNA binding"/>
    <property type="evidence" value="ECO:0007669"/>
    <property type="project" value="UniProtKB-KW"/>
</dbReference>
<keyword evidence="1 10" id="KW-0963">Cytoplasm</keyword>
<comment type="caution">
    <text evidence="10">Lacks conserved residue(s) required for the propagation of feature annotation.</text>
</comment>
<dbReference type="CDD" id="cd04466">
    <property type="entry name" value="S1_YloQ_GTPase"/>
    <property type="match status" value="1"/>
</dbReference>
<feature type="binding site" evidence="10">
    <location>
        <position position="264"/>
    </location>
    <ligand>
        <name>Zn(2+)</name>
        <dbReference type="ChEBI" id="CHEBI:29105"/>
    </ligand>
</feature>
<evidence type="ECO:0000313" key="13">
    <source>
        <dbReference type="EMBL" id="KXB92713.1"/>
    </source>
</evidence>
<comment type="subcellular location">
    <subcellularLocation>
        <location evidence="10">Cytoplasm</location>
    </subcellularLocation>
</comment>
<evidence type="ECO:0000259" key="12">
    <source>
        <dbReference type="PROSITE" id="PS51721"/>
    </source>
</evidence>